<accession>A0A2K3LP97</accession>
<dbReference type="AlphaFoldDB" id="A0A2K3LP97"/>
<reference evidence="1 2" key="1">
    <citation type="journal article" date="2014" name="Am. J. Bot.">
        <title>Genome assembly and annotation for red clover (Trifolium pratense; Fabaceae).</title>
        <authorList>
            <person name="Istvanek J."/>
            <person name="Jaros M."/>
            <person name="Krenek A."/>
            <person name="Repkova J."/>
        </authorList>
    </citation>
    <scope>NUCLEOTIDE SEQUENCE [LARGE SCALE GENOMIC DNA]</scope>
    <source>
        <strain evidence="2">cv. Tatra</strain>
        <tissue evidence="1">Young leaves</tissue>
    </source>
</reference>
<protein>
    <submittedName>
        <fullName evidence="1">Uncharacterized protein</fullName>
    </submittedName>
</protein>
<dbReference type="Proteomes" id="UP000236291">
    <property type="component" value="Unassembled WGS sequence"/>
</dbReference>
<name>A0A2K3LP97_TRIPR</name>
<reference evidence="1 2" key="2">
    <citation type="journal article" date="2017" name="Front. Plant Sci.">
        <title>Gene Classification and Mining of Molecular Markers Useful in Red Clover (Trifolium pratense) Breeding.</title>
        <authorList>
            <person name="Istvanek J."/>
            <person name="Dluhosova J."/>
            <person name="Dluhos P."/>
            <person name="Patkova L."/>
            <person name="Nedelnik J."/>
            <person name="Repkova J."/>
        </authorList>
    </citation>
    <scope>NUCLEOTIDE SEQUENCE [LARGE SCALE GENOMIC DNA]</scope>
    <source>
        <strain evidence="2">cv. Tatra</strain>
        <tissue evidence="1">Young leaves</tissue>
    </source>
</reference>
<evidence type="ECO:0000313" key="1">
    <source>
        <dbReference type="EMBL" id="PNX80365.1"/>
    </source>
</evidence>
<dbReference type="EMBL" id="ASHM01037812">
    <property type="protein sequence ID" value="PNX80365.1"/>
    <property type="molecule type" value="Genomic_DNA"/>
</dbReference>
<gene>
    <name evidence="1" type="ORF">L195_g036364</name>
</gene>
<proteinExistence type="predicted"/>
<sequence>MWKIVAALCHLRMMRRNWHLGRRMSLWAQQTAPEAQNEHMGADLADSAIKKLLLHQERGYTIWE</sequence>
<evidence type="ECO:0000313" key="2">
    <source>
        <dbReference type="Proteomes" id="UP000236291"/>
    </source>
</evidence>
<comment type="caution">
    <text evidence="1">The sequence shown here is derived from an EMBL/GenBank/DDBJ whole genome shotgun (WGS) entry which is preliminary data.</text>
</comment>
<organism evidence="1 2">
    <name type="scientific">Trifolium pratense</name>
    <name type="common">Red clover</name>
    <dbReference type="NCBI Taxonomy" id="57577"/>
    <lineage>
        <taxon>Eukaryota</taxon>
        <taxon>Viridiplantae</taxon>
        <taxon>Streptophyta</taxon>
        <taxon>Embryophyta</taxon>
        <taxon>Tracheophyta</taxon>
        <taxon>Spermatophyta</taxon>
        <taxon>Magnoliopsida</taxon>
        <taxon>eudicotyledons</taxon>
        <taxon>Gunneridae</taxon>
        <taxon>Pentapetalae</taxon>
        <taxon>rosids</taxon>
        <taxon>fabids</taxon>
        <taxon>Fabales</taxon>
        <taxon>Fabaceae</taxon>
        <taxon>Papilionoideae</taxon>
        <taxon>50 kb inversion clade</taxon>
        <taxon>NPAAA clade</taxon>
        <taxon>Hologalegina</taxon>
        <taxon>IRL clade</taxon>
        <taxon>Trifolieae</taxon>
        <taxon>Trifolium</taxon>
    </lineage>
</organism>